<dbReference type="EMBL" id="AMZH03004065">
    <property type="protein sequence ID" value="RRT70297.1"/>
    <property type="molecule type" value="Genomic_DNA"/>
</dbReference>
<gene>
    <name evidence="2" type="ORF">B296_00018606</name>
</gene>
<dbReference type="AlphaFoldDB" id="A0A427A215"/>
<evidence type="ECO:0000256" key="1">
    <source>
        <dbReference type="SAM" id="MobiDB-lite"/>
    </source>
</evidence>
<evidence type="ECO:0008006" key="4">
    <source>
        <dbReference type="Google" id="ProtNLM"/>
    </source>
</evidence>
<evidence type="ECO:0000313" key="3">
    <source>
        <dbReference type="Proteomes" id="UP000287651"/>
    </source>
</evidence>
<proteinExistence type="predicted"/>
<evidence type="ECO:0000313" key="2">
    <source>
        <dbReference type="EMBL" id="RRT70297.1"/>
    </source>
</evidence>
<protein>
    <recommendedName>
        <fullName evidence="4">Retrotransposon gag domain-containing protein</fullName>
    </recommendedName>
</protein>
<feature type="region of interest" description="Disordered" evidence="1">
    <location>
        <begin position="68"/>
        <end position="138"/>
    </location>
</feature>
<reference evidence="2 3" key="1">
    <citation type="journal article" date="2014" name="Agronomy (Basel)">
        <title>A Draft Genome Sequence for Ensete ventricosum, the Drought-Tolerant Tree Against Hunger.</title>
        <authorList>
            <person name="Harrison J."/>
            <person name="Moore K.A."/>
            <person name="Paszkiewicz K."/>
            <person name="Jones T."/>
            <person name="Grant M."/>
            <person name="Ambacheew D."/>
            <person name="Muzemil S."/>
            <person name="Studholme D.J."/>
        </authorList>
    </citation>
    <scope>NUCLEOTIDE SEQUENCE [LARGE SCALE GENOMIC DNA]</scope>
</reference>
<comment type="caution">
    <text evidence="2">The sequence shown here is derived from an EMBL/GenBank/DDBJ whole genome shotgun (WGS) entry which is preliminary data.</text>
</comment>
<name>A0A427A215_ENSVE</name>
<dbReference type="Proteomes" id="UP000287651">
    <property type="component" value="Unassembled WGS sequence"/>
</dbReference>
<sequence>MVEVASTQLKGDAIQWYDLYETYHGVPSWGQFKREFLIRFRLSEYKNINGQLVKIRQTSTNHRVISGNYSDLVRRNRPKGQAIGSRKGREDLEKRRRVVDRRSKSSPTGERDLIGQPSDGSPSRGSTMTSPREPANRIQCEVPECHVRRQLDSSHEQDARSNIAERHVIPHDSHVLASSPTCDDWQARALSTRWS</sequence>
<organism evidence="2 3">
    <name type="scientific">Ensete ventricosum</name>
    <name type="common">Abyssinian banana</name>
    <name type="synonym">Musa ensete</name>
    <dbReference type="NCBI Taxonomy" id="4639"/>
    <lineage>
        <taxon>Eukaryota</taxon>
        <taxon>Viridiplantae</taxon>
        <taxon>Streptophyta</taxon>
        <taxon>Embryophyta</taxon>
        <taxon>Tracheophyta</taxon>
        <taxon>Spermatophyta</taxon>
        <taxon>Magnoliopsida</taxon>
        <taxon>Liliopsida</taxon>
        <taxon>Zingiberales</taxon>
        <taxon>Musaceae</taxon>
        <taxon>Ensete</taxon>
    </lineage>
</organism>
<accession>A0A427A215</accession>
<feature type="compositionally biased region" description="Polar residues" evidence="1">
    <location>
        <begin position="118"/>
        <end position="130"/>
    </location>
</feature>